<proteinExistence type="predicted"/>
<dbReference type="HOGENOM" id="CLU_3014171_0_0_1"/>
<dbReference type="EMBL" id="JH717847">
    <property type="protein sequence ID" value="EWY84299.1"/>
    <property type="molecule type" value="Genomic_DNA"/>
</dbReference>
<sequence>MHFGDFHSLLFIIMVKSKRIVAALAYLSIIGVSASPCKPHTTAGPLRQLLLSPLSQ</sequence>
<dbReference type="AlphaFoldDB" id="W9HTY9"/>
<dbReference type="OrthoDB" id="5094340at2759"/>
<accession>W9HTY9</accession>
<name>W9HTY9_FUSOX</name>
<protein>
    <submittedName>
        <fullName evidence="1">Uncharacterized protein</fullName>
    </submittedName>
</protein>
<evidence type="ECO:0000313" key="1">
    <source>
        <dbReference type="EMBL" id="EWY84299.1"/>
    </source>
</evidence>
<reference evidence="1 2" key="1">
    <citation type="submission" date="2011-06" db="EMBL/GenBank/DDBJ databases">
        <title>The Genome Sequence of Fusarium oxysporum FOSC 3-a.</title>
        <authorList>
            <consortium name="The Broad Institute Genome Sequencing Platform"/>
            <person name="Ma L.-J."/>
            <person name="Gale L.R."/>
            <person name="Schwartz D.C."/>
            <person name="Zhou S."/>
            <person name="Corby-Kistler H."/>
            <person name="Young S.K."/>
            <person name="Zeng Q."/>
            <person name="Gargeya S."/>
            <person name="Fitzgerald M."/>
            <person name="Haas B."/>
            <person name="Abouelleil A."/>
            <person name="Alvarado L."/>
            <person name="Arachchi H.M."/>
            <person name="Berlin A."/>
            <person name="Brown A."/>
            <person name="Chapman S.B."/>
            <person name="Chen Z."/>
            <person name="Dunbar C."/>
            <person name="Freedman E."/>
            <person name="Gearin G."/>
            <person name="Gellesch M."/>
            <person name="Goldberg J."/>
            <person name="Griggs A."/>
            <person name="Gujja S."/>
            <person name="Heiman D."/>
            <person name="Howarth C."/>
            <person name="Larson L."/>
            <person name="Lui A."/>
            <person name="MacDonald P.J.P."/>
            <person name="Mehta T."/>
            <person name="Montmayeur A."/>
            <person name="Murphy C."/>
            <person name="Neiman D."/>
            <person name="Pearson M."/>
            <person name="Priest M."/>
            <person name="Roberts A."/>
            <person name="Saif S."/>
            <person name="Shea T."/>
            <person name="Shenoy N."/>
            <person name="Sisk P."/>
            <person name="Stolte C."/>
            <person name="Sykes S."/>
            <person name="Wortman J."/>
            <person name="Nusbaum C."/>
            <person name="Birren B."/>
        </authorList>
    </citation>
    <scope>NUCLEOTIDE SEQUENCE [LARGE SCALE GENOMIC DNA]</scope>
    <source>
        <strain evidence="2">FOSC 3-a</strain>
    </source>
</reference>
<gene>
    <name evidence="1" type="ORF">FOYG_14055</name>
</gene>
<evidence type="ECO:0000313" key="2">
    <source>
        <dbReference type="Proteomes" id="UP000030753"/>
    </source>
</evidence>
<organism evidence="1 2">
    <name type="scientific">Fusarium oxysporum NRRL 32931</name>
    <dbReference type="NCBI Taxonomy" id="660029"/>
    <lineage>
        <taxon>Eukaryota</taxon>
        <taxon>Fungi</taxon>
        <taxon>Dikarya</taxon>
        <taxon>Ascomycota</taxon>
        <taxon>Pezizomycotina</taxon>
        <taxon>Sordariomycetes</taxon>
        <taxon>Hypocreomycetidae</taxon>
        <taxon>Hypocreales</taxon>
        <taxon>Nectriaceae</taxon>
        <taxon>Fusarium</taxon>
        <taxon>Fusarium oxysporum species complex</taxon>
    </lineage>
</organism>
<dbReference type="Proteomes" id="UP000030753">
    <property type="component" value="Unassembled WGS sequence"/>
</dbReference>